<dbReference type="Proteomes" id="UP000287651">
    <property type="component" value="Unassembled WGS sequence"/>
</dbReference>
<accession>A0A426YUZ9</accession>
<dbReference type="InterPro" id="IPR003347">
    <property type="entry name" value="JmjC_dom"/>
</dbReference>
<feature type="domain" description="JmjC" evidence="3">
    <location>
        <begin position="130"/>
        <end position="282"/>
    </location>
</feature>
<organism evidence="4 5">
    <name type="scientific">Ensete ventricosum</name>
    <name type="common">Abyssinian banana</name>
    <name type="synonym">Musa ensete</name>
    <dbReference type="NCBI Taxonomy" id="4639"/>
    <lineage>
        <taxon>Eukaryota</taxon>
        <taxon>Viridiplantae</taxon>
        <taxon>Streptophyta</taxon>
        <taxon>Embryophyta</taxon>
        <taxon>Tracheophyta</taxon>
        <taxon>Spermatophyta</taxon>
        <taxon>Magnoliopsida</taxon>
        <taxon>Liliopsida</taxon>
        <taxon>Zingiberales</taxon>
        <taxon>Musaceae</taxon>
        <taxon>Ensete</taxon>
    </lineage>
</organism>
<dbReference type="EMBL" id="AMZH03010041">
    <property type="protein sequence ID" value="RRT55546.1"/>
    <property type="molecule type" value="Genomic_DNA"/>
</dbReference>
<comment type="subcellular location">
    <subcellularLocation>
        <location evidence="1">Nucleus</location>
    </subcellularLocation>
</comment>
<dbReference type="PANTHER" id="PTHR10694">
    <property type="entry name" value="LYSINE-SPECIFIC DEMETHYLASE"/>
    <property type="match status" value="1"/>
</dbReference>
<comment type="caution">
    <text evidence="4">The sequence shown here is derived from an EMBL/GenBank/DDBJ whole genome shotgun (WGS) entry which is preliminary data.</text>
</comment>
<evidence type="ECO:0000313" key="5">
    <source>
        <dbReference type="Proteomes" id="UP000287651"/>
    </source>
</evidence>
<evidence type="ECO:0000313" key="4">
    <source>
        <dbReference type="EMBL" id="RRT55546.1"/>
    </source>
</evidence>
<sequence length="420" mass="46431">MITEHITADVNGATDGIPPIPPGFSSARVSKAIDGIPPVPPGFSSERVSKAIAGIPPVPPGFSSVNVSKSIDRMLPVPPGFSSAHVSKAIDGIPPVPPGFSSLTSFTLKRVQDDVTASANASCRVHCMISDEKPRKNLRYKPWVNYSEFDNSVGRESDYEAFEQVSSHLRSYDFKEQYFHTNADFDAISSQQEPSVENIEGEYWRIVERPTEEIEVTQFSPSLLRLEGVPVYRCVQRPGEFVLTFPRAYHAGFNCGFNCAEAVNVAPLDWLPHGQNAVELYREQGRKISISHDKLLLGAAKEAVRALWNLLFSRKNPSDNARWKKFCSSDGILAKTLKQLSSSLSMISGIELIESSVEKDAILLDGNEHKDLLAGPEVPRNRLNVILVDDDDQVEENCREVLSNLHGQQLVEFLPGKESE</sequence>
<evidence type="ECO:0000256" key="2">
    <source>
        <dbReference type="ARBA" id="ARBA00023242"/>
    </source>
</evidence>
<name>A0A426YUZ9_ENSVE</name>
<keyword evidence="2" id="KW-0539">Nucleus</keyword>
<dbReference type="Pfam" id="PF02373">
    <property type="entry name" value="JmjC"/>
    <property type="match status" value="1"/>
</dbReference>
<dbReference type="PANTHER" id="PTHR10694:SF113">
    <property type="entry name" value="PROTEIN JUMONJI"/>
    <property type="match status" value="1"/>
</dbReference>
<dbReference type="GO" id="GO:0010468">
    <property type="term" value="P:regulation of gene expression"/>
    <property type="evidence" value="ECO:0007669"/>
    <property type="project" value="TreeGrafter"/>
</dbReference>
<dbReference type="GO" id="GO:0034647">
    <property type="term" value="F:histone H3K4me/H3K4me2/H3K4me3 demethylase activity"/>
    <property type="evidence" value="ECO:0007669"/>
    <property type="project" value="TreeGrafter"/>
</dbReference>
<dbReference type="GO" id="GO:0000785">
    <property type="term" value="C:chromatin"/>
    <property type="evidence" value="ECO:0007669"/>
    <property type="project" value="TreeGrafter"/>
</dbReference>
<dbReference type="Gene3D" id="2.60.120.650">
    <property type="entry name" value="Cupin"/>
    <property type="match status" value="2"/>
</dbReference>
<reference evidence="4 5" key="1">
    <citation type="journal article" date="2014" name="Agronomy (Basel)">
        <title>A Draft Genome Sequence for Ensete ventricosum, the Drought-Tolerant Tree Against Hunger.</title>
        <authorList>
            <person name="Harrison J."/>
            <person name="Moore K.A."/>
            <person name="Paszkiewicz K."/>
            <person name="Jones T."/>
            <person name="Grant M."/>
            <person name="Ambacheew D."/>
            <person name="Muzemil S."/>
            <person name="Studholme D.J."/>
        </authorList>
    </citation>
    <scope>NUCLEOTIDE SEQUENCE [LARGE SCALE GENOMIC DNA]</scope>
</reference>
<evidence type="ECO:0000256" key="1">
    <source>
        <dbReference type="ARBA" id="ARBA00004123"/>
    </source>
</evidence>
<dbReference type="SMART" id="SM00558">
    <property type="entry name" value="JmjC"/>
    <property type="match status" value="1"/>
</dbReference>
<dbReference type="GO" id="GO:0005634">
    <property type="term" value="C:nucleus"/>
    <property type="evidence" value="ECO:0007669"/>
    <property type="project" value="UniProtKB-SubCell"/>
</dbReference>
<dbReference type="AlphaFoldDB" id="A0A426YUZ9"/>
<gene>
    <name evidence="4" type="ORF">B296_00027775</name>
</gene>
<evidence type="ECO:0000259" key="3">
    <source>
        <dbReference type="PROSITE" id="PS51184"/>
    </source>
</evidence>
<protein>
    <recommendedName>
        <fullName evidence="3">JmjC domain-containing protein</fullName>
    </recommendedName>
</protein>
<dbReference type="PROSITE" id="PS51184">
    <property type="entry name" value="JMJC"/>
    <property type="match status" value="1"/>
</dbReference>
<dbReference type="SUPFAM" id="SSF51197">
    <property type="entry name" value="Clavaminate synthase-like"/>
    <property type="match status" value="1"/>
</dbReference>
<proteinExistence type="predicted"/>